<dbReference type="PANTHER" id="PTHR23531">
    <property type="entry name" value="QUINOLENE RESISTANCE PROTEIN NORA"/>
    <property type="match status" value="1"/>
</dbReference>
<sequence>MSSKQTQKQTVSVWEVGRKQALLVAALTFFAAAEVYGAIITFLPVYAPQQGINNFGVFFTTYAIFTLISRVLAGKLSDRYGRRKVILPFLILLACATFLLPFLDNMALLMFIGGCFGLGFGVFMPALNAYVVDRTLPHERASALAFFTAFMDIGITSGAVVLGIVGEYWGYGAMYSVGGIGVCLGFALFMLGSREPNTGSLKSL</sequence>
<proteinExistence type="predicted"/>
<evidence type="ECO:0000256" key="4">
    <source>
        <dbReference type="ARBA" id="ARBA00022989"/>
    </source>
</evidence>
<feature type="transmembrane region" description="Helical" evidence="6">
    <location>
        <begin position="21"/>
        <end position="43"/>
    </location>
</feature>
<dbReference type="InterPro" id="IPR052714">
    <property type="entry name" value="MFS_Exporter"/>
</dbReference>
<evidence type="ECO:0000313" key="8">
    <source>
        <dbReference type="EMBL" id="XFO73795.1"/>
    </source>
</evidence>
<keyword evidence="9" id="KW-1185">Reference proteome</keyword>
<keyword evidence="4 6" id="KW-1133">Transmembrane helix</keyword>
<feature type="transmembrane region" description="Helical" evidence="6">
    <location>
        <begin position="109"/>
        <end position="131"/>
    </location>
</feature>
<evidence type="ECO:0000256" key="3">
    <source>
        <dbReference type="ARBA" id="ARBA00022692"/>
    </source>
</evidence>
<dbReference type="EMBL" id="CP155571">
    <property type="protein sequence ID" value="XFO73795.1"/>
    <property type="molecule type" value="Genomic_DNA"/>
</dbReference>
<dbReference type="Proteomes" id="UP000216052">
    <property type="component" value="Chromosome"/>
</dbReference>
<evidence type="ECO:0000256" key="6">
    <source>
        <dbReference type="SAM" id="Phobius"/>
    </source>
</evidence>
<protein>
    <submittedName>
        <fullName evidence="8">Staphylopine export protein</fullName>
    </submittedName>
</protein>
<keyword evidence="2" id="KW-0813">Transport</keyword>
<keyword evidence="5 6" id="KW-0472">Membrane</keyword>
<gene>
    <name evidence="8" type="primary">cntE_3</name>
    <name evidence="8" type="ORF">SPACI_039020</name>
</gene>
<feature type="domain" description="Major facilitator superfamily (MFS) profile" evidence="7">
    <location>
        <begin position="21"/>
        <end position="204"/>
    </location>
</feature>
<comment type="subcellular location">
    <subcellularLocation>
        <location evidence="1">Cell membrane</location>
        <topology evidence="1">Multi-pass membrane protein</topology>
    </subcellularLocation>
</comment>
<dbReference type="PANTHER" id="PTHR23531:SF1">
    <property type="entry name" value="QUINOLENE RESISTANCE PROTEIN NORA"/>
    <property type="match status" value="1"/>
</dbReference>
<reference evidence="8" key="1">
    <citation type="submission" date="2024-05" db="EMBL/GenBank/DDBJ databases">
        <title>Isolation and characterization of Sporomusa carbonis sp. nov., a carboxydotrophic hydrogenogen in the genus of Sporomusa isolated from a charcoal burning pile.</title>
        <authorList>
            <person name="Boeer T."/>
            <person name="Rosenbaum F."/>
            <person name="Eysell L."/>
            <person name="Mueller V."/>
            <person name="Daniel R."/>
            <person name="Poehlein A."/>
        </authorList>
    </citation>
    <scope>NUCLEOTIDE SEQUENCE [LARGE SCALE GENOMIC DNA]</scope>
    <source>
        <strain evidence="8">DSM 3132</strain>
    </source>
</reference>
<evidence type="ECO:0000259" key="7">
    <source>
        <dbReference type="PROSITE" id="PS50850"/>
    </source>
</evidence>
<feature type="transmembrane region" description="Helical" evidence="6">
    <location>
        <begin position="172"/>
        <end position="192"/>
    </location>
</feature>
<dbReference type="Pfam" id="PF07690">
    <property type="entry name" value="MFS_1"/>
    <property type="match status" value="1"/>
</dbReference>
<dbReference type="InterPro" id="IPR036259">
    <property type="entry name" value="MFS_trans_sf"/>
</dbReference>
<dbReference type="InterPro" id="IPR020846">
    <property type="entry name" value="MFS_dom"/>
</dbReference>
<keyword evidence="3 6" id="KW-0812">Transmembrane</keyword>
<evidence type="ECO:0000313" key="9">
    <source>
        <dbReference type="Proteomes" id="UP000216052"/>
    </source>
</evidence>
<evidence type="ECO:0000256" key="1">
    <source>
        <dbReference type="ARBA" id="ARBA00004651"/>
    </source>
</evidence>
<feature type="transmembrane region" description="Helical" evidence="6">
    <location>
        <begin position="85"/>
        <end position="103"/>
    </location>
</feature>
<dbReference type="InterPro" id="IPR011701">
    <property type="entry name" value="MFS"/>
</dbReference>
<dbReference type="SUPFAM" id="SSF103473">
    <property type="entry name" value="MFS general substrate transporter"/>
    <property type="match status" value="1"/>
</dbReference>
<feature type="transmembrane region" description="Helical" evidence="6">
    <location>
        <begin position="55"/>
        <end position="73"/>
    </location>
</feature>
<evidence type="ECO:0000256" key="2">
    <source>
        <dbReference type="ARBA" id="ARBA00022448"/>
    </source>
</evidence>
<evidence type="ECO:0000256" key="5">
    <source>
        <dbReference type="ARBA" id="ARBA00023136"/>
    </source>
</evidence>
<dbReference type="Gene3D" id="1.20.1250.20">
    <property type="entry name" value="MFS general substrate transporter like domains"/>
    <property type="match status" value="1"/>
</dbReference>
<dbReference type="RefSeq" id="WP_093794175.1">
    <property type="nucleotide sequence ID" value="NZ_CP155571.1"/>
</dbReference>
<dbReference type="PROSITE" id="PS50850">
    <property type="entry name" value="MFS"/>
    <property type="match status" value="1"/>
</dbReference>
<organism evidence="8 9">
    <name type="scientific">Sporomusa acidovorans (strain ATCC 49682 / DSM 3132 / Mol)</name>
    <dbReference type="NCBI Taxonomy" id="1123286"/>
    <lineage>
        <taxon>Bacteria</taxon>
        <taxon>Bacillati</taxon>
        <taxon>Bacillota</taxon>
        <taxon>Negativicutes</taxon>
        <taxon>Selenomonadales</taxon>
        <taxon>Sporomusaceae</taxon>
        <taxon>Sporomusa</taxon>
    </lineage>
</organism>
<accession>A0ABZ3J6U1</accession>
<feature type="transmembrane region" description="Helical" evidence="6">
    <location>
        <begin position="143"/>
        <end position="166"/>
    </location>
</feature>
<name>A0ABZ3J6U1_SPOA4</name>